<dbReference type="AlphaFoldDB" id="A0A5P9CRE0"/>
<keyword evidence="1" id="KW-0732">Signal</keyword>
<protein>
    <submittedName>
        <fullName evidence="2">Uncharacterized protein</fullName>
    </submittedName>
</protein>
<gene>
    <name evidence="2" type="ORF">FIV01_20445</name>
</gene>
<keyword evidence="2" id="KW-0614">Plasmid</keyword>
<dbReference type="Proteomes" id="UP000326936">
    <property type="component" value="Plasmid pTHAF100_a"/>
</dbReference>
<evidence type="ECO:0000256" key="1">
    <source>
        <dbReference type="SAM" id="SignalP"/>
    </source>
</evidence>
<feature type="chain" id="PRO_5024813302" evidence="1">
    <location>
        <begin position="26"/>
        <end position="157"/>
    </location>
</feature>
<evidence type="ECO:0000313" key="2">
    <source>
        <dbReference type="EMBL" id="QFT28774.1"/>
    </source>
</evidence>
<dbReference type="OrthoDB" id="5816320at2"/>
<organism evidence="2 3">
    <name type="scientific">Vibrio aquimaris</name>
    <dbReference type="NCBI Taxonomy" id="2587862"/>
    <lineage>
        <taxon>Bacteria</taxon>
        <taxon>Pseudomonadati</taxon>
        <taxon>Pseudomonadota</taxon>
        <taxon>Gammaproteobacteria</taxon>
        <taxon>Vibrionales</taxon>
        <taxon>Vibrionaceae</taxon>
        <taxon>Vibrio</taxon>
    </lineage>
</organism>
<sequence precursor="true">MIKRFFASFCWIVLVALALPSQALSYLTKCTSAASQPLTHNTSYDLTVDSVGSIPIFTKSSEIDGPSSPVSKSGVDADLLATGQFVRLSSLTRDGSDTKQDFPFDGDSFDKSFLNITTDTLFSSSRINHWLGFHSPYRISGWKESNALYVALNGHFS</sequence>
<name>A0A5P9CRE0_9VIBR</name>
<proteinExistence type="predicted"/>
<reference evidence="2 3" key="1">
    <citation type="submission" date="2019-10" db="EMBL/GenBank/DDBJ databases">
        <title>Complete genome sequence of Vibrio sp. strain THAF100, isolated from non-filtered water from the water column of tank 6 of a marine aquarium containing stony-coral fragments. Water maintained at 26 degree C.</title>
        <authorList>
            <person name="Ruckert C."/>
            <person name="Franco A."/>
            <person name="Kalinowski J."/>
            <person name="Glaeser S."/>
        </authorList>
    </citation>
    <scope>NUCLEOTIDE SEQUENCE [LARGE SCALE GENOMIC DNA]</scope>
    <source>
        <strain evidence="2 3">THAF100</strain>
        <plasmid evidence="3">pthaf100_a</plasmid>
    </source>
</reference>
<dbReference type="KEGG" id="vaq:FIV01_20445"/>
<dbReference type="RefSeq" id="WP_152432723.1">
    <property type="nucleotide sequence ID" value="NZ_CBCSDK010000012.1"/>
</dbReference>
<geneLocation type="plasmid" evidence="3">
    <name>pthaf100_a</name>
</geneLocation>
<accession>A0A5P9CRE0</accession>
<dbReference type="EMBL" id="CP045351">
    <property type="protein sequence ID" value="QFT28774.1"/>
    <property type="molecule type" value="Genomic_DNA"/>
</dbReference>
<keyword evidence="3" id="KW-1185">Reference proteome</keyword>
<feature type="signal peptide" evidence="1">
    <location>
        <begin position="1"/>
        <end position="25"/>
    </location>
</feature>
<evidence type="ECO:0000313" key="3">
    <source>
        <dbReference type="Proteomes" id="UP000326936"/>
    </source>
</evidence>